<name>A0A437R031_9GAMM</name>
<keyword evidence="2" id="KW-1185">Reference proteome</keyword>
<dbReference type="PROSITE" id="PS51257">
    <property type="entry name" value="PROKAR_LIPOPROTEIN"/>
    <property type="match status" value="1"/>
</dbReference>
<accession>A0A437R031</accession>
<dbReference type="OrthoDB" id="6335119at2"/>
<proteinExistence type="predicted"/>
<evidence type="ECO:0000313" key="2">
    <source>
        <dbReference type="Proteomes" id="UP000283077"/>
    </source>
</evidence>
<dbReference type="RefSeq" id="WP_127698475.1">
    <property type="nucleotide sequence ID" value="NZ_SACS01000006.1"/>
</dbReference>
<reference evidence="1 2" key="1">
    <citation type="submission" date="2019-01" db="EMBL/GenBank/DDBJ databases">
        <authorList>
            <person name="Chen W.-M."/>
        </authorList>
    </citation>
    <scope>NUCLEOTIDE SEQUENCE [LARGE SCALE GENOMIC DNA]</scope>
    <source>
        <strain evidence="1 2">KYPC3</strain>
    </source>
</reference>
<dbReference type="EMBL" id="SACS01000006">
    <property type="protein sequence ID" value="RVU40146.1"/>
    <property type="molecule type" value="Genomic_DNA"/>
</dbReference>
<organism evidence="1 2">
    <name type="scientific">Rheinheimera riviphila</name>
    <dbReference type="NCBI Taxonomy" id="1834037"/>
    <lineage>
        <taxon>Bacteria</taxon>
        <taxon>Pseudomonadati</taxon>
        <taxon>Pseudomonadota</taxon>
        <taxon>Gammaproteobacteria</taxon>
        <taxon>Chromatiales</taxon>
        <taxon>Chromatiaceae</taxon>
        <taxon>Rheinheimera</taxon>
    </lineage>
</organism>
<gene>
    <name evidence="1" type="ORF">EOE67_07810</name>
</gene>
<sequence length="201" mass="22494">MLLMQKPQSACRLMLTPAAILLLLLCCLLGSCASIPLSTMAKLSGFGPENLTQLQADEIRIRLQLPTQAELDPKRTQLQLYISSAEHQYDEKFAVRMISKTVGQMDDGWFSPPVPVQSYVFVLSDSGKQKFRELQQHLATAAKPEQYIFTASSVLTNLSPEFNTVRMWADLQLSDKEGFFTLIDGAEIEFNLTENTKANSE</sequence>
<evidence type="ECO:0000313" key="1">
    <source>
        <dbReference type="EMBL" id="RVU40146.1"/>
    </source>
</evidence>
<protein>
    <submittedName>
        <fullName evidence="1">Uncharacterized protein</fullName>
    </submittedName>
</protein>
<dbReference type="AlphaFoldDB" id="A0A437R031"/>
<comment type="caution">
    <text evidence="1">The sequence shown here is derived from an EMBL/GenBank/DDBJ whole genome shotgun (WGS) entry which is preliminary data.</text>
</comment>
<dbReference type="Proteomes" id="UP000283077">
    <property type="component" value="Unassembled WGS sequence"/>
</dbReference>